<dbReference type="PANTHER" id="PTHR36539">
    <property type="entry name" value="ETHANOLAMINE UTILIZATION PROTEIN EUTN"/>
    <property type="match status" value="1"/>
</dbReference>
<dbReference type="EMBL" id="JAXOFX010000019">
    <property type="protein sequence ID" value="MDZ5474057.1"/>
    <property type="molecule type" value="Genomic_DNA"/>
</dbReference>
<accession>A0ABU5J3S4</accession>
<evidence type="ECO:0000256" key="1">
    <source>
        <dbReference type="ARBA" id="ARBA00023587"/>
    </source>
</evidence>
<evidence type="ECO:0000313" key="4">
    <source>
        <dbReference type="EMBL" id="MDZ5474057.1"/>
    </source>
</evidence>
<dbReference type="Pfam" id="PF03319">
    <property type="entry name" value="EutN_CcmL"/>
    <property type="match status" value="1"/>
</dbReference>
<dbReference type="InterPro" id="IPR036677">
    <property type="entry name" value="EutN_CcmL_sf"/>
</dbReference>
<comment type="caution">
    <text evidence="4">The sequence shown here is derived from an EMBL/GenBank/DDBJ whole genome shotgun (WGS) entry which is preliminary data.</text>
</comment>
<keyword evidence="5" id="KW-1185">Reference proteome</keyword>
<proteinExistence type="predicted"/>
<evidence type="ECO:0000256" key="3">
    <source>
        <dbReference type="ARBA" id="ARBA00024446"/>
    </source>
</evidence>
<dbReference type="CDD" id="cd01614">
    <property type="entry name" value="EutN_CcmL"/>
    <property type="match status" value="1"/>
</dbReference>
<dbReference type="SUPFAM" id="SSF159133">
    <property type="entry name" value="EutN/CcmL-like"/>
    <property type="match status" value="1"/>
</dbReference>
<comment type="subcellular location">
    <subcellularLocation>
        <location evidence="1">Carboxysome</location>
    </subcellularLocation>
</comment>
<keyword evidence="2" id="KW-1282">Carboxysome</keyword>
<name>A0ABU5J3S4_9BACI</name>
<evidence type="ECO:0000256" key="2">
    <source>
        <dbReference type="ARBA" id="ARBA00023669"/>
    </source>
</evidence>
<dbReference type="InterPro" id="IPR004992">
    <property type="entry name" value="EutN_CcmL"/>
</dbReference>
<keyword evidence="3" id="KW-1283">Bacterial microcompartment</keyword>
<dbReference type="PROSITE" id="PS51932">
    <property type="entry name" value="BMV"/>
    <property type="match status" value="1"/>
</dbReference>
<evidence type="ECO:0000313" key="5">
    <source>
        <dbReference type="Proteomes" id="UP001290455"/>
    </source>
</evidence>
<gene>
    <name evidence="4" type="ORF">SM124_20245</name>
</gene>
<dbReference type="Gene3D" id="2.40.50.220">
    <property type="entry name" value="EutN/Ccml"/>
    <property type="match status" value="1"/>
</dbReference>
<protein>
    <submittedName>
        <fullName evidence="4">EutN/CcmL family microcompartment protein</fullName>
    </submittedName>
</protein>
<sequence length="86" mass="9179">MIIGKVISNVVSTRKYEGLQGYKFLVIQPTYGSNKDYIVAADEIGAGIGELVLVSQGSPAQFALKRNAPIDAVVVGIIDSEPNIKE</sequence>
<dbReference type="Proteomes" id="UP001290455">
    <property type="component" value="Unassembled WGS sequence"/>
</dbReference>
<reference evidence="4 5" key="1">
    <citation type="submission" date="2023-11" db="EMBL/GenBank/DDBJ databases">
        <title>Bacillus jintuensis, isolated from a mudflat on the Beibu Gulf coast.</title>
        <authorList>
            <person name="Li M."/>
        </authorList>
    </citation>
    <scope>NUCLEOTIDE SEQUENCE [LARGE SCALE GENOMIC DNA]</scope>
    <source>
        <strain evidence="4 5">31A1R</strain>
    </source>
</reference>
<organism evidence="4 5">
    <name type="scientific">Robertmurraya mangrovi</name>
    <dbReference type="NCBI Taxonomy" id="3098077"/>
    <lineage>
        <taxon>Bacteria</taxon>
        <taxon>Bacillati</taxon>
        <taxon>Bacillota</taxon>
        <taxon>Bacilli</taxon>
        <taxon>Bacillales</taxon>
        <taxon>Bacillaceae</taxon>
        <taxon>Robertmurraya</taxon>
    </lineage>
</organism>
<dbReference type="RefSeq" id="WP_322448349.1">
    <property type="nucleotide sequence ID" value="NZ_JAXOFX010000019.1"/>
</dbReference>